<sequence>MIQKEEENEQQQSVLKYCNRLFAIGRWVTSQRGRIRSACYVSTVDNVEKSGKRELVYLQILTTNGFYAPLSLYPNDENTEDDWPEGMGLLPKVKLC</sequence>
<organism evidence="1 2">
    <name type="scientific">Araneus ventricosus</name>
    <name type="common">Orbweaver spider</name>
    <name type="synonym">Epeira ventricosa</name>
    <dbReference type="NCBI Taxonomy" id="182803"/>
    <lineage>
        <taxon>Eukaryota</taxon>
        <taxon>Metazoa</taxon>
        <taxon>Ecdysozoa</taxon>
        <taxon>Arthropoda</taxon>
        <taxon>Chelicerata</taxon>
        <taxon>Arachnida</taxon>
        <taxon>Araneae</taxon>
        <taxon>Araneomorphae</taxon>
        <taxon>Entelegynae</taxon>
        <taxon>Araneoidea</taxon>
        <taxon>Araneidae</taxon>
        <taxon>Araneus</taxon>
    </lineage>
</organism>
<dbReference type="Proteomes" id="UP000499080">
    <property type="component" value="Unassembled WGS sequence"/>
</dbReference>
<evidence type="ECO:0000313" key="1">
    <source>
        <dbReference type="EMBL" id="GBM93921.1"/>
    </source>
</evidence>
<keyword evidence="2" id="KW-1185">Reference proteome</keyword>
<proteinExistence type="predicted"/>
<reference evidence="1 2" key="1">
    <citation type="journal article" date="2019" name="Sci. Rep.">
        <title>Orb-weaving spider Araneus ventricosus genome elucidates the spidroin gene catalogue.</title>
        <authorList>
            <person name="Kono N."/>
            <person name="Nakamura H."/>
            <person name="Ohtoshi R."/>
            <person name="Moran D.A.P."/>
            <person name="Shinohara A."/>
            <person name="Yoshida Y."/>
            <person name="Fujiwara M."/>
            <person name="Mori M."/>
            <person name="Tomita M."/>
            <person name="Arakawa K."/>
        </authorList>
    </citation>
    <scope>NUCLEOTIDE SEQUENCE [LARGE SCALE GENOMIC DNA]</scope>
</reference>
<dbReference type="AlphaFoldDB" id="A0A4Y2JUB4"/>
<dbReference type="EMBL" id="BGPR01003918">
    <property type="protein sequence ID" value="GBM93921.1"/>
    <property type="molecule type" value="Genomic_DNA"/>
</dbReference>
<name>A0A4Y2JUB4_ARAVE</name>
<gene>
    <name evidence="1" type="ORF">AVEN_18510_1</name>
</gene>
<accession>A0A4Y2JUB4</accession>
<comment type="caution">
    <text evidence="1">The sequence shown here is derived from an EMBL/GenBank/DDBJ whole genome shotgun (WGS) entry which is preliminary data.</text>
</comment>
<protein>
    <submittedName>
        <fullName evidence="1">Uncharacterized protein</fullName>
    </submittedName>
</protein>
<dbReference type="OrthoDB" id="258392at2759"/>
<evidence type="ECO:0000313" key="2">
    <source>
        <dbReference type="Proteomes" id="UP000499080"/>
    </source>
</evidence>